<gene>
    <name evidence="8" type="ORF">RHABOEDO_000945</name>
</gene>
<dbReference type="Pfam" id="PF02656">
    <property type="entry name" value="DUF202"/>
    <property type="match status" value="1"/>
</dbReference>
<feature type="domain" description="DUF202" evidence="7">
    <location>
        <begin position="30"/>
        <end position="112"/>
    </location>
</feature>
<sequence length="153" mass="17953">MLFLQRSFIKKEYMIEKYPEKPAKSFNRADHLANERTFLAWIRTNLGLMAFGFVVEKFSFFMQQITPFLGQSGLPESRLPHSMYSSIFGISLVSFGTILCIFAFFKFKKTERQINRDIYQSLTWLDALLALFVFFIGVFLVIYLLHSHEPILN</sequence>
<proteinExistence type="predicted"/>
<evidence type="ECO:0000313" key="9">
    <source>
        <dbReference type="Proteomes" id="UP000826014"/>
    </source>
</evidence>
<dbReference type="InterPro" id="IPR003807">
    <property type="entry name" value="DUF202"/>
</dbReference>
<dbReference type="PANTHER" id="PTHR34187">
    <property type="entry name" value="FGR18P"/>
    <property type="match status" value="1"/>
</dbReference>
<accession>A0ABX8V0I9</accession>
<dbReference type="PANTHER" id="PTHR34187:SF2">
    <property type="entry name" value="DUF202 DOMAIN-CONTAINING PROTEIN"/>
    <property type="match status" value="1"/>
</dbReference>
<evidence type="ECO:0000313" key="8">
    <source>
        <dbReference type="EMBL" id="QYF48734.1"/>
    </source>
</evidence>
<evidence type="ECO:0000259" key="7">
    <source>
        <dbReference type="Pfam" id="PF02656"/>
    </source>
</evidence>
<evidence type="ECO:0000256" key="3">
    <source>
        <dbReference type="ARBA" id="ARBA00022692"/>
    </source>
</evidence>
<name>A0ABX8V0I9_9BACT</name>
<dbReference type="Proteomes" id="UP000826014">
    <property type="component" value="Chromosome"/>
</dbReference>
<evidence type="ECO:0000256" key="5">
    <source>
        <dbReference type="ARBA" id="ARBA00023136"/>
    </source>
</evidence>
<keyword evidence="4 6" id="KW-1133">Transmembrane helix</keyword>
<evidence type="ECO:0000256" key="4">
    <source>
        <dbReference type="ARBA" id="ARBA00022989"/>
    </source>
</evidence>
<feature type="transmembrane region" description="Helical" evidence="6">
    <location>
        <begin position="83"/>
        <end position="105"/>
    </location>
</feature>
<organism evidence="8 9">
    <name type="scientific">Candidatus Rhabdochlamydia oedothoracis</name>
    <dbReference type="NCBI Taxonomy" id="2720720"/>
    <lineage>
        <taxon>Bacteria</taxon>
        <taxon>Pseudomonadati</taxon>
        <taxon>Chlamydiota</taxon>
        <taxon>Chlamydiia</taxon>
        <taxon>Parachlamydiales</taxon>
        <taxon>Candidatus Rhabdochlamydiaceae</taxon>
        <taxon>Candidatus Rhabdochlamydia</taxon>
    </lineage>
</organism>
<evidence type="ECO:0000256" key="6">
    <source>
        <dbReference type="SAM" id="Phobius"/>
    </source>
</evidence>
<comment type="subcellular location">
    <subcellularLocation>
        <location evidence="1">Cell membrane</location>
        <topology evidence="1">Multi-pass membrane protein</topology>
    </subcellularLocation>
</comment>
<reference evidence="8 9" key="1">
    <citation type="journal article" date="2022" name="bioRxiv">
        <title>Ecology and evolution of chlamydial symbionts of arthropods.</title>
        <authorList>
            <person name="Halter T."/>
            <person name="Koestlbacher S."/>
            <person name="Collingro A."/>
            <person name="Sixt B.S."/>
            <person name="Toenshoff E.R."/>
            <person name="Hendrickx F."/>
            <person name="Kostanjsek R."/>
            <person name="Horn M."/>
        </authorList>
    </citation>
    <scope>NUCLEOTIDE SEQUENCE [LARGE SCALE GENOMIC DNA]</scope>
    <source>
        <strain evidence="8">W744xW776</strain>
    </source>
</reference>
<keyword evidence="9" id="KW-1185">Reference proteome</keyword>
<feature type="transmembrane region" description="Helical" evidence="6">
    <location>
        <begin position="46"/>
        <end position="63"/>
    </location>
</feature>
<keyword evidence="3 6" id="KW-0812">Transmembrane</keyword>
<keyword evidence="5 6" id="KW-0472">Membrane</keyword>
<keyword evidence="2" id="KW-1003">Cell membrane</keyword>
<dbReference type="InterPro" id="IPR052053">
    <property type="entry name" value="IM_YidH-like"/>
</dbReference>
<dbReference type="EMBL" id="CP075587">
    <property type="protein sequence ID" value="QYF48734.1"/>
    <property type="molecule type" value="Genomic_DNA"/>
</dbReference>
<evidence type="ECO:0000256" key="2">
    <source>
        <dbReference type="ARBA" id="ARBA00022475"/>
    </source>
</evidence>
<evidence type="ECO:0000256" key="1">
    <source>
        <dbReference type="ARBA" id="ARBA00004651"/>
    </source>
</evidence>
<protein>
    <recommendedName>
        <fullName evidence="7">DUF202 domain-containing protein</fullName>
    </recommendedName>
</protein>
<feature type="transmembrane region" description="Helical" evidence="6">
    <location>
        <begin position="125"/>
        <end position="145"/>
    </location>
</feature>